<keyword evidence="3" id="KW-1185">Reference proteome</keyword>
<protein>
    <submittedName>
        <fullName evidence="2">NfeD family protein</fullName>
    </submittedName>
</protein>
<feature type="transmembrane region" description="Helical" evidence="1">
    <location>
        <begin position="64"/>
        <end position="84"/>
    </location>
</feature>
<keyword evidence="1" id="KW-1133">Transmembrane helix</keyword>
<dbReference type="RefSeq" id="WP_219083413.1">
    <property type="nucleotide sequence ID" value="NZ_CP079216.1"/>
</dbReference>
<accession>A0ABX8SKS0</accession>
<evidence type="ECO:0000313" key="3">
    <source>
        <dbReference type="Proteomes" id="UP000824504"/>
    </source>
</evidence>
<gene>
    <name evidence="2" type="ORF">KDB89_03110</name>
</gene>
<keyword evidence="1" id="KW-0812">Transmembrane</keyword>
<reference evidence="2 3" key="1">
    <citation type="submission" date="2021-07" db="EMBL/GenBank/DDBJ databases">
        <title>complete genome sequencing of Tessaracoccus sp.J1M15.</title>
        <authorList>
            <person name="Bae J.-W."/>
            <person name="Kim D.-y."/>
        </authorList>
    </citation>
    <scope>NUCLEOTIDE SEQUENCE [LARGE SCALE GENOMIC DNA]</scope>
    <source>
        <strain evidence="2 3">J1M15</strain>
    </source>
</reference>
<evidence type="ECO:0000256" key="1">
    <source>
        <dbReference type="SAM" id="Phobius"/>
    </source>
</evidence>
<name>A0ABX8SKS0_9ACTN</name>
<dbReference type="EMBL" id="CP079216">
    <property type="protein sequence ID" value="QXT63484.1"/>
    <property type="molecule type" value="Genomic_DNA"/>
</dbReference>
<evidence type="ECO:0000313" key="2">
    <source>
        <dbReference type="EMBL" id="QXT63484.1"/>
    </source>
</evidence>
<proteinExistence type="predicted"/>
<dbReference type="Proteomes" id="UP000824504">
    <property type="component" value="Chromosome"/>
</dbReference>
<feature type="transmembrane region" description="Helical" evidence="1">
    <location>
        <begin position="38"/>
        <end position="57"/>
    </location>
</feature>
<sequence length="172" mass="17759">MTWFLIIGGAGLLLVLISLIVGDVVDGLLDLDFLDGDLFSLTSIAAFLGAFGFGGALGLSLLDLMPVAIACGLVIGFLAAWGAVKLTRALKSGEDSSTFRSDSLIGQPARVITAIPETGFGEITLTASGHVRKFSARADGEVAAGDEVWVSAIVSPTAVEVTRVIHTPELNT</sequence>
<organism evidence="2 3">
    <name type="scientific">Tessaracoccus palaemonis</name>
    <dbReference type="NCBI Taxonomy" id="2829499"/>
    <lineage>
        <taxon>Bacteria</taxon>
        <taxon>Bacillati</taxon>
        <taxon>Actinomycetota</taxon>
        <taxon>Actinomycetes</taxon>
        <taxon>Propionibacteriales</taxon>
        <taxon>Propionibacteriaceae</taxon>
        <taxon>Tessaracoccus</taxon>
    </lineage>
</organism>
<keyword evidence="1" id="KW-0472">Membrane</keyword>